<gene>
    <name evidence="1" type="ORF">SAMN05216262_102217</name>
</gene>
<protein>
    <submittedName>
        <fullName evidence="1">Uncharacterized protein</fullName>
    </submittedName>
</protein>
<dbReference type="Proteomes" id="UP000199297">
    <property type="component" value="Unassembled WGS sequence"/>
</dbReference>
<reference evidence="2" key="1">
    <citation type="submission" date="2016-10" db="EMBL/GenBank/DDBJ databases">
        <authorList>
            <person name="Varghese N."/>
            <person name="Submissions S."/>
        </authorList>
    </citation>
    <scope>NUCLEOTIDE SEQUENCE [LARGE SCALE GENOMIC DNA]</scope>
    <source>
        <strain evidence="2">CGMCC 1.9127</strain>
    </source>
</reference>
<name>A0A1H7JGS3_9GAMM</name>
<sequence>MQASDTYQRFNSLTHPLFITDFLLQGMPVLAL</sequence>
<dbReference type="EMBL" id="FOBI01000002">
    <property type="protein sequence ID" value="SEK73127.1"/>
    <property type="molecule type" value="Genomic_DNA"/>
</dbReference>
<keyword evidence="2" id="KW-1185">Reference proteome</keyword>
<organism evidence="1 2">
    <name type="scientific">Colwellia chukchiensis</name>
    <dbReference type="NCBI Taxonomy" id="641665"/>
    <lineage>
        <taxon>Bacteria</taxon>
        <taxon>Pseudomonadati</taxon>
        <taxon>Pseudomonadota</taxon>
        <taxon>Gammaproteobacteria</taxon>
        <taxon>Alteromonadales</taxon>
        <taxon>Colwelliaceae</taxon>
        <taxon>Colwellia</taxon>
    </lineage>
</organism>
<evidence type="ECO:0000313" key="1">
    <source>
        <dbReference type="EMBL" id="SEK73127.1"/>
    </source>
</evidence>
<dbReference type="AlphaFoldDB" id="A0A1H7JGS3"/>
<proteinExistence type="predicted"/>
<accession>A0A1H7JGS3</accession>
<evidence type="ECO:0000313" key="2">
    <source>
        <dbReference type="Proteomes" id="UP000199297"/>
    </source>
</evidence>